<dbReference type="OrthoDB" id="6022667at2759"/>
<name>A0A1D1VQX7_RAMVA</name>
<keyword evidence="11" id="KW-1185">Reference proteome</keyword>
<organism evidence="10 11">
    <name type="scientific">Ramazzottius varieornatus</name>
    <name type="common">Water bear</name>
    <name type="synonym">Tardigrade</name>
    <dbReference type="NCBI Taxonomy" id="947166"/>
    <lineage>
        <taxon>Eukaryota</taxon>
        <taxon>Metazoa</taxon>
        <taxon>Ecdysozoa</taxon>
        <taxon>Tardigrada</taxon>
        <taxon>Eutardigrada</taxon>
        <taxon>Parachela</taxon>
        <taxon>Hypsibioidea</taxon>
        <taxon>Ramazzottiidae</taxon>
        <taxon>Ramazzottius</taxon>
    </lineage>
</organism>
<dbReference type="SUPFAM" id="SSF81321">
    <property type="entry name" value="Family A G protein-coupled receptor-like"/>
    <property type="match status" value="1"/>
</dbReference>
<reference evidence="10 11" key="1">
    <citation type="journal article" date="2016" name="Nat. Commun.">
        <title>Extremotolerant tardigrade genome and improved radiotolerance of human cultured cells by tardigrade-unique protein.</title>
        <authorList>
            <person name="Hashimoto T."/>
            <person name="Horikawa D.D."/>
            <person name="Saito Y."/>
            <person name="Kuwahara H."/>
            <person name="Kozuka-Hata H."/>
            <person name="Shin-I T."/>
            <person name="Minakuchi Y."/>
            <person name="Ohishi K."/>
            <person name="Motoyama A."/>
            <person name="Aizu T."/>
            <person name="Enomoto A."/>
            <person name="Kondo K."/>
            <person name="Tanaka S."/>
            <person name="Hara Y."/>
            <person name="Koshikawa S."/>
            <person name="Sagara H."/>
            <person name="Miura T."/>
            <person name="Yokobori S."/>
            <person name="Miyagawa K."/>
            <person name="Suzuki Y."/>
            <person name="Kubo T."/>
            <person name="Oyama M."/>
            <person name="Kohara Y."/>
            <person name="Fujiyama A."/>
            <person name="Arakawa K."/>
            <person name="Katayama T."/>
            <person name="Toyoda A."/>
            <person name="Kunieda T."/>
        </authorList>
    </citation>
    <scope>NUCLEOTIDE SEQUENCE [LARGE SCALE GENOMIC DNA]</scope>
    <source>
        <strain evidence="10 11">YOKOZUNA-1</strain>
    </source>
</reference>
<dbReference type="PROSITE" id="PS50262">
    <property type="entry name" value="G_PROTEIN_RECEP_F1_2"/>
    <property type="match status" value="1"/>
</dbReference>
<dbReference type="Proteomes" id="UP000186922">
    <property type="component" value="Unassembled WGS sequence"/>
</dbReference>
<evidence type="ECO:0000256" key="6">
    <source>
        <dbReference type="ARBA" id="ARBA00023170"/>
    </source>
</evidence>
<dbReference type="GO" id="GO:0004930">
    <property type="term" value="F:G protein-coupled receptor activity"/>
    <property type="evidence" value="ECO:0007669"/>
    <property type="project" value="UniProtKB-KW"/>
</dbReference>
<sequence>MTSHTVEVSANPTGSHWNESEDADCRLNYTIVLLFLNATNPDYFRHRTNDIIILFSLAVLGVVLNLCMAWSLMHKATYKQSANGLLALQLSFADLLVALFCLTSDGIWNVTMQWLAGNLVCRFVKYMQMFSQYATTLMLTGMTVERCITVTFPISRCSKEATMKRAKYISIFGWVFAGVCSIPQAVIFHVERAPICVDFFQCVTHGFYTSDEQELAYTMTTLCLMFLVPLLVICVCYVVIFASFSKEAQQAMGDARDGSLNAAHVSTKRTEVPKLGRRLYRRARRMSLWMTFAIALTFVICWTPYYIGMFTHFFSWETSASSETISSMFYFGMTNCVINPIIFGAFQFCSRRRAVPETRLDKPSQQGRKKTSLLTEETVIPNSLVSKHVNGFRNNSSDQSFLYDKIHS</sequence>
<evidence type="ECO:0000313" key="10">
    <source>
        <dbReference type="EMBL" id="GAV02593.1"/>
    </source>
</evidence>
<dbReference type="PROSITE" id="PS00237">
    <property type="entry name" value="G_PROTEIN_RECEP_F1_1"/>
    <property type="match status" value="1"/>
</dbReference>
<evidence type="ECO:0000256" key="2">
    <source>
        <dbReference type="ARBA" id="ARBA00022475"/>
    </source>
</evidence>
<dbReference type="AlphaFoldDB" id="A0A1D1VQX7"/>
<keyword evidence="6 7" id="KW-0675">Receptor</keyword>
<evidence type="ECO:0000256" key="1">
    <source>
        <dbReference type="ARBA" id="ARBA00004651"/>
    </source>
</evidence>
<dbReference type="EMBL" id="BDGG01000008">
    <property type="protein sequence ID" value="GAV02593.1"/>
    <property type="molecule type" value="Genomic_DNA"/>
</dbReference>
<dbReference type="PANTHER" id="PTHR24241">
    <property type="entry name" value="NEUROPEPTIDE RECEPTOR-RELATED G-PROTEIN COUPLED RECEPTOR"/>
    <property type="match status" value="1"/>
</dbReference>
<keyword evidence="4 8" id="KW-1133">Transmembrane helix</keyword>
<feature type="transmembrane region" description="Helical" evidence="8">
    <location>
        <begin position="85"/>
        <end position="110"/>
    </location>
</feature>
<evidence type="ECO:0000256" key="8">
    <source>
        <dbReference type="SAM" id="Phobius"/>
    </source>
</evidence>
<dbReference type="Pfam" id="PF00001">
    <property type="entry name" value="7tm_1"/>
    <property type="match status" value="1"/>
</dbReference>
<feature type="transmembrane region" description="Helical" evidence="8">
    <location>
        <begin position="130"/>
        <end position="148"/>
    </location>
</feature>
<comment type="similarity">
    <text evidence="7">Belongs to the G-protein coupled receptor 1 family.</text>
</comment>
<feature type="domain" description="G-protein coupled receptors family 1 profile" evidence="9">
    <location>
        <begin position="64"/>
        <end position="343"/>
    </location>
</feature>
<keyword evidence="7" id="KW-0297">G-protein coupled receptor</keyword>
<keyword evidence="2" id="KW-1003">Cell membrane</keyword>
<dbReference type="PRINTS" id="PR00237">
    <property type="entry name" value="GPCRRHODOPSN"/>
</dbReference>
<feature type="transmembrane region" description="Helical" evidence="8">
    <location>
        <begin position="51"/>
        <end position="73"/>
    </location>
</feature>
<evidence type="ECO:0000256" key="3">
    <source>
        <dbReference type="ARBA" id="ARBA00022692"/>
    </source>
</evidence>
<evidence type="ECO:0000256" key="5">
    <source>
        <dbReference type="ARBA" id="ARBA00023136"/>
    </source>
</evidence>
<accession>A0A1D1VQX7</accession>
<feature type="transmembrane region" description="Helical" evidence="8">
    <location>
        <begin position="168"/>
        <end position="190"/>
    </location>
</feature>
<dbReference type="Gene3D" id="1.20.1070.10">
    <property type="entry name" value="Rhodopsin 7-helix transmembrane proteins"/>
    <property type="match status" value="1"/>
</dbReference>
<feature type="transmembrane region" description="Helical" evidence="8">
    <location>
        <begin position="327"/>
        <end position="349"/>
    </location>
</feature>
<dbReference type="GO" id="GO:0042277">
    <property type="term" value="F:peptide binding"/>
    <property type="evidence" value="ECO:0007669"/>
    <property type="project" value="TreeGrafter"/>
</dbReference>
<keyword evidence="7" id="KW-0807">Transducer</keyword>
<dbReference type="STRING" id="947166.A0A1D1VQX7"/>
<evidence type="ECO:0000256" key="7">
    <source>
        <dbReference type="RuleBase" id="RU000688"/>
    </source>
</evidence>
<dbReference type="GO" id="GO:0032870">
    <property type="term" value="P:cellular response to hormone stimulus"/>
    <property type="evidence" value="ECO:0007669"/>
    <property type="project" value="TreeGrafter"/>
</dbReference>
<comment type="caution">
    <text evidence="10">The sequence shown here is derived from an EMBL/GenBank/DDBJ whole genome shotgun (WGS) entry which is preliminary data.</text>
</comment>
<feature type="transmembrane region" description="Helical" evidence="8">
    <location>
        <begin position="287"/>
        <end position="307"/>
    </location>
</feature>
<protein>
    <recommendedName>
        <fullName evidence="9">G-protein coupled receptors family 1 profile domain-containing protein</fullName>
    </recommendedName>
</protein>
<dbReference type="PANTHER" id="PTHR24241:SF59">
    <property type="entry name" value="ADIPOKINETIC HORMONE RECEPTOR, ISOFORM C"/>
    <property type="match status" value="1"/>
</dbReference>
<dbReference type="InterPro" id="IPR017452">
    <property type="entry name" value="GPCR_Rhodpsn_7TM"/>
</dbReference>
<gene>
    <name evidence="10" type="primary">RvY_13137</name>
    <name evidence="10" type="synonym">RvY_13137.1</name>
    <name evidence="10" type="ORF">RvY_13137-1</name>
</gene>
<evidence type="ECO:0000313" key="11">
    <source>
        <dbReference type="Proteomes" id="UP000186922"/>
    </source>
</evidence>
<evidence type="ECO:0000259" key="9">
    <source>
        <dbReference type="PROSITE" id="PS50262"/>
    </source>
</evidence>
<feature type="transmembrane region" description="Helical" evidence="8">
    <location>
        <begin position="215"/>
        <end position="242"/>
    </location>
</feature>
<comment type="subcellular location">
    <subcellularLocation>
        <location evidence="1">Cell membrane</location>
        <topology evidence="1">Multi-pass membrane protein</topology>
    </subcellularLocation>
</comment>
<dbReference type="GO" id="GO:0005886">
    <property type="term" value="C:plasma membrane"/>
    <property type="evidence" value="ECO:0007669"/>
    <property type="project" value="UniProtKB-SubCell"/>
</dbReference>
<keyword evidence="5 8" id="KW-0472">Membrane</keyword>
<keyword evidence="3 7" id="KW-0812">Transmembrane</keyword>
<proteinExistence type="inferred from homology"/>
<dbReference type="InterPro" id="IPR000276">
    <property type="entry name" value="GPCR_Rhodpsn"/>
</dbReference>
<evidence type="ECO:0000256" key="4">
    <source>
        <dbReference type="ARBA" id="ARBA00022989"/>
    </source>
</evidence>